<keyword evidence="1" id="KW-0175">Coiled coil</keyword>
<organism evidence="3 4">
    <name type="scientific">Botryosphaeria dothidea</name>
    <dbReference type="NCBI Taxonomy" id="55169"/>
    <lineage>
        <taxon>Eukaryota</taxon>
        <taxon>Fungi</taxon>
        <taxon>Dikarya</taxon>
        <taxon>Ascomycota</taxon>
        <taxon>Pezizomycotina</taxon>
        <taxon>Dothideomycetes</taxon>
        <taxon>Dothideomycetes incertae sedis</taxon>
        <taxon>Botryosphaeriales</taxon>
        <taxon>Botryosphaeriaceae</taxon>
        <taxon>Botryosphaeria</taxon>
    </lineage>
</organism>
<sequence length="470" mass="50119">MARLHSPDSVARASQHHRPPPFAPAHAPARVANTNGTPLAHPQTKRSPPAAFEPTPNDALYLPFSALPPPVVPHPTMIPTSVPVRESVPSASPIPLSGHSSRHGTNRVASPLTPPDHGVSHAITPIGQPDGVGSAASDEWRKLLASARSNFDNERRVWEQERQLYQQDIARLRAALDAKQQEMLVMTTKLKQAELALGDPSSFHSYIVSPPSATNSRISPVKSPPIGPQTGCSVSPPTQAGSSRQSSLTSHPGIPGMQYQPSRFTVTHHGMDGMSTVGGARVGNIEEEPPSPVSTAAHLSPAPEAYRRHAGHTPGKVGSFSMETTPGEKTPKAIPPPPPVEEDVAVQSESSEDEDPPMQEPLFLPPRPDRPEGSSMLDVLHERLAVISEHPEDQRPAVLQGIPPSEASESEVDPMDNAASLPADPGEGDDSSGSPKPQVPGIRLKTKRSYNFGAPIGEMPKRHAADFEDF</sequence>
<evidence type="ECO:0000256" key="1">
    <source>
        <dbReference type="SAM" id="Coils"/>
    </source>
</evidence>
<feature type="compositionally biased region" description="Basic and acidic residues" evidence="2">
    <location>
        <begin position="379"/>
        <end position="395"/>
    </location>
</feature>
<feature type="region of interest" description="Disordered" evidence="2">
    <location>
        <begin position="306"/>
        <end position="470"/>
    </location>
</feature>
<dbReference type="OrthoDB" id="3784117at2759"/>
<dbReference type="Proteomes" id="UP000572817">
    <property type="component" value="Unassembled WGS sequence"/>
</dbReference>
<dbReference type="AlphaFoldDB" id="A0A8H4MWR3"/>
<feature type="coiled-coil region" evidence="1">
    <location>
        <begin position="155"/>
        <end position="182"/>
    </location>
</feature>
<dbReference type="EMBL" id="WWBZ02000073">
    <property type="protein sequence ID" value="KAF4301734.1"/>
    <property type="molecule type" value="Genomic_DNA"/>
</dbReference>
<protein>
    <submittedName>
        <fullName evidence="3">Uncharacterized protein</fullName>
    </submittedName>
</protein>
<feature type="region of interest" description="Disordered" evidence="2">
    <location>
        <begin position="1"/>
        <end position="107"/>
    </location>
</feature>
<feature type="region of interest" description="Disordered" evidence="2">
    <location>
        <begin position="279"/>
        <end position="298"/>
    </location>
</feature>
<gene>
    <name evidence="3" type="ORF">GTA08_BOTSDO09721</name>
</gene>
<evidence type="ECO:0000256" key="2">
    <source>
        <dbReference type="SAM" id="MobiDB-lite"/>
    </source>
</evidence>
<name>A0A8H4MWR3_9PEZI</name>
<evidence type="ECO:0000313" key="4">
    <source>
        <dbReference type="Proteomes" id="UP000572817"/>
    </source>
</evidence>
<feature type="region of interest" description="Disordered" evidence="2">
    <location>
        <begin position="208"/>
        <end position="261"/>
    </location>
</feature>
<feature type="compositionally biased region" description="Basic and acidic residues" evidence="2">
    <location>
        <begin position="459"/>
        <end position="470"/>
    </location>
</feature>
<reference evidence="3" key="1">
    <citation type="submission" date="2020-04" db="EMBL/GenBank/DDBJ databases">
        <title>Genome Assembly and Annotation of Botryosphaeria dothidea sdau 11-99, a Latent Pathogen of Apple Fruit Ring Rot in China.</title>
        <authorList>
            <person name="Yu C."/>
            <person name="Diao Y."/>
            <person name="Lu Q."/>
            <person name="Zhao J."/>
            <person name="Cui S."/>
            <person name="Peng C."/>
            <person name="He B."/>
            <person name="Liu H."/>
        </authorList>
    </citation>
    <scope>NUCLEOTIDE SEQUENCE [LARGE SCALE GENOMIC DNA]</scope>
    <source>
        <strain evidence="3">Sdau11-99</strain>
    </source>
</reference>
<proteinExistence type="predicted"/>
<evidence type="ECO:0000313" key="3">
    <source>
        <dbReference type="EMBL" id="KAF4301734.1"/>
    </source>
</evidence>
<feature type="compositionally biased region" description="Polar residues" evidence="2">
    <location>
        <begin position="230"/>
        <end position="250"/>
    </location>
</feature>
<comment type="caution">
    <text evidence="3">The sequence shown here is derived from an EMBL/GenBank/DDBJ whole genome shotgun (WGS) entry which is preliminary data.</text>
</comment>
<keyword evidence="4" id="KW-1185">Reference proteome</keyword>
<accession>A0A8H4MWR3</accession>
<feature type="compositionally biased region" description="Acidic residues" evidence="2">
    <location>
        <begin position="340"/>
        <end position="357"/>
    </location>
</feature>